<gene>
    <name evidence="1" type="ORF">IAB31_11000</name>
</gene>
<dbReference type="Proteomes" id="UP000886757">
    <property type="component" value="Unassembled WGS sequence"/>
</dbReference>
<dbReference type="EMBL" id="DVGK01000123">
    <property type="protein sequence ID" value="HIR14435.1"/>
    <property type="molecule type" value="Genomic_DNA"/>
</dbReference>
<dbReference type="AlphaFoldDB" id="A0A9D1AD47"/>
<accession>A0A9D1AD47</accession>
<protein>
    <submittedName>
        <fullName evidence="1">Glyoxalase</fullName>
    </submittedName>
</protein>
<name>A0A9D1AD47_9FIRM</name>
<reference evidence="1" key="2">
    <citation type="journal article" date="2021" name="PeerJ">
        <title>Extensive microbial diversity within the chicken gut microbiome revealed by metagenomics and culture.</title>
        <authorList>
            <person name="Gilroy R."/>
            <person name="Ravi A."/>
            <person name="Getino M."/>
            <person name="Pursley I."/>
            <person name="Horton D.L."/>
            <person name="Alikhan N.F."/>
            <person name="Baker D."/>
            <person name="Gharbi K."/>
            <person name="Hall N."/>
            <person name="Watson M."/>
            <person name="Adriaenssens E.M."/>
            <person name="Foster-Nyarko E."/>
            <person name="Jarju S."/>
            <person name="Secka A."/>
            <person name="Antonio M."/>
            <person name="Oren A."/>
            <person name="Chaudhuri R.R."/>
            <person name="La Ragione R."/>
            <person name="Hildebrand F."/>
            <person name="Pallen M.J."/>
        </authorList>
    </citation>
    <scope>NUCLEOTIDE SEQUENCE</scope>
    <source>
        <strain evidence="1">ChiSjej4B22-8148</strain>
    </source>
</reference>
<evidence type="ECO:0000313" key="2">
    <source>
        <dbReference type="Proteomes" id="UP000886757"/>
    </source>
</evidence>
<sequence>MEYRKEYLETFLKKQGQLFDEPVAETLEEADEFLQDCMAYVARDAKEVKKYFEENGADTAGMSLKELLEEAEVFQMPDGKYLIVEG</sequence>
<proteinExistence type="predicted"/>
<comment type="caution">
    <text evidence="1">The sequence shown here is derived from an EMBL/GenBank/DDBJ whole genome shotgun (WGS) entry which is preliminary data.</text>
</comment>
<evidence type="ECO:0000313" key="1">
    <source>
        <dbReference type="EMBL" id="HIR14435.1"/>
    </source>
</evidence>
<organism evidence="1 2">
    <name type="scientific">Candidatus Choladousia intestinavium</name>
    <dbReference type="NCBI Taxonomy" id="2840727"/>
    <lineage>
        <taxon>Bacteria</taxon>
        <taxon>Bacillati</taxon>
        <taxon>Bacillota</taxon>
        <taxon>Clostridia</taxon>
        <taxon>Lachnospirales</taxon>
        <taxon>Lachnospiraceae</taxon>
        <taxon>Lachnospiraceae incertae sedis</taxon>
        <taxon>Candidatus Choladousia</taxon>
    </lineage>
</organism>
<reference evidence="1" key="1">
    <citation type="submission" date="2020-10" db="EMBL/GenBank/DDBJ databases">
        <authorList>
            <person name="Gilroy R."/>
        </authorList>
    </citation>
    <scope>NUCLEOTIDE SEQUENCE</scope>
    <source>
        <strain evidence="1">ChiSjej4B22-8148</strain>
    </source>
</reference>